<evidence type="ECO:0000313" key="16">
    <source>
        <dbReference type="EMBL" id="ELN6933736.1"/>
    </source>
</evidence>
<keyword evidence="10" id="KW-0902">Two-component regulatory system</keyword>
<evidence type="ECO:0000256" key="6">
    <source>
        <dbReference type="ARBA" id="ARBA00022679"/>
    </source>
</evidence>
<dbReference type="PANTHER" id="PTHR43395:SF10">
    <property type="entry name" value="CHEMOTAXIS PROTEIN CHEA"/>
    <property type="match status" value="1"/>
</dbReference>
<dbReference type="SUPFAM" id="SSF50341">
    <property type="entry name" value="CheW-like"/>
    <property type="match status" value="1"/>
</dbReference>
<gene>
    <name evidence="16" type="ORF">RZY48_003185</name>
</gene>
<evidence type="ECO:0000256" key="5">
    <source>
        <dbReference type="ARBA" id="ARBA00022553"/>
    </source>
</evidence>
<dbReference type="Gene3D" id="3.30.565.10">
    <property type="entry name" value="Histidine kinase-like ATPase, C-terminal domain"/>
    <property type="match status" value="1"/>
</dbReference>
<comment type="caution">
    <text evidence="16">The sequence shown here is derived from an EMBL/GenBank/DDBJ whole genome shotgun (WGS) entry which is preliminary data.</text>
</comment>
<proteinExistence type="predicted"/>
<dbReference type="SUPFAM" id="SSF55874">
    <property type="entry name" value="ATPase domain of HSP90 chaperone/DNA topoisomerase II/histidine kinase"/>
    <property type="match status" value="1"/>
</dbReference>
<dbReference type="GO" id="GO:0000155">
    <property type="term" value="F:phosphorelay sensor kinase activity"/>
    <property type="evidence" value="ECO:0007669"/>
    <property type="project" value="InterPro"/>
</dbReference>
<dbReference type="SMART" id="SM00260">
    <property type="entry name" value="CheW"/>
    <property type="match status" value="1"/>
</dbReference>
<dbReference type="GO" id="GO:0005737">
    <property type="term" value="C:cytoplasm"/>
    <property type="evidence" value="ECO:0007669"/>
    <property type="project" value="InterPro"/>
</dbReference>
<keyword evidence="8" id="KW-0418">Kinase</keyword>
<feature type="domain" description="CheW-like" evidence="14">
    <location>
        <begin position="550"/>
        <end position="680"/>
    </location>
</feature>
<feature type="domain" description="Histidine kinase" evidence="13">
    <location>
        <begin position="268"/>
        <end position="548"/>
    </location>
</feature>
<evidence type="ECO:0000256" key="9">
    <source>
        <dbReference type="ARBA" id="ARBA00022840"/>
    </source>
</evidence>
<dbReference type="InterPro" id="IPR036061">
    <property type="entry name" value="CheW-like_dom_sf"/>
</dbReference>
<keyword evidence="9" id="KW-0067">ATP-binding</keyword>
<evidence type="ECO:0000259" key="13">
    <source>
        <dbReference type="PROSITE" id="PS50109"/>
    </source>
</evidence>
<dbReference type="PROSITE" id="PS50109">
    <property type="entry name" value="HIS_KIN"/>
    <property type="match status" value="1"/>
</dbReference>
<dbReference type="SMART" id="SM00073">
    <property type="entry name" value="HPT"/>
    <property type="match status" value="1"/>
</dbReference>
<dbReference type="GO" id="GO:0006935">
    <property type="term" value="P:chemotaxis"/>
    <property type="evidence" value="ECO:0007669"/>
    <property type="project" value="UniProtKB-KW"/>
</dbReference>
<dbReference type="PANTHER" id="PTHR43395">
    <property type="entry name" value="SENSOR HISTIDINE KINASE CHEA"/>
    <property type="match status" value="1"/>
</dbReference>
<dbReference type="InterPro" id="IPR036641">
    <property type="entry name" value="HPT_dom_sf"/>
</dbReference>
<evidence type="ECO:0000256" key="7">
    <source>
        <dbReference type="ARBA" id="ARBA00022741"/>
    </source>
</evidence>
<evidence type="ECO:0000256" key="11">
    <source>
        <dbReference type="ARBA" id="ARBA00035100"/>
    </source>
</evidence>
<dbReference type="FunFam" id="3.30.565.10:FF:000016">
    <property type="entry name" value="Chemotaxis protein CheA, putative"/>
    <property type="match status" value="1"/>
</dbReference>
<comment type="catalytic activity">
    <reaction evidence="1">
        <text>ATP + protein L-histidine = ADP + protein N-phospho-L-histidine.</text>
        <dbReference type="EC" id="2.7.13.3"/>
    </reaction>
</comment>
<evidence type="ECO:0000256" key="3">
    <source>
        <dbReference type="ARBA" id="ARBA00021495"/>
    </source>
</evidence>
<sequence>MMDIDGAKQLFINEAQELLQTMESCLLEVESGEASIEQHIDAIFRAAHTIKGSAGLFGFDDIVAFTHSVESVLEQVRGDKLSFDVKLAALMLDCQQYMQALVADLLDAGLPTDHETGAQLLDHLDVYLNPQLDVPTGGQDSPESRISSDQTLWQINIRYGEEVFRDGMEPSSQLHFLRQLGEIQSLTVGTHFPPANFEPESCYLDLSLQFSSTASSQEIEDVFEFIQESSEVRLSVVSDRQEGAPDEGLCSDSDGIQKVLTETKKLSAKRSEIEHTLVEVLGEQELALDKGKIAENKMSSDLTFLKVDARKLDQLIQLIGELVTSGAANELLVQRVSNEMLNESFSAMVYLIEQIRDSALSLRMVQIGDSFTRLKRIVRDVSKELGKEVQLSIFGAETELDKSMVEKLSDPLMHIIRNALDHGIESKAQRLSQGKPEQGALKLNAYHEAGSVVIEISDDGVGLDAEKIRAKAIEKGLISPEASLTQDECFRLIFEPGFSTASAVTNLSGRGVGMDVVKRNIEELRGQISIDSRPNQGMTLRIRLPLTLAIIDGFHVKVADAHLVVPVNMVRECIEFDAAEISEERDYLNLRGEVLPFLRLRSVLGMQVGPHEREHIVVVQFGQNLAGLVVDELHGELQAVIKPLNPMFRAIRGIGGSTILGSGEVGFILDVPQLLELACVQETQQCSPSKYRSKKG</sequence>
<evidence type="ECO:0000259" key="15">
    <source>
        <dbReference type="PROSITE" id="PS50894"/>
    </source>
</evidence>
<dbReference type="InterPro" id="IPR008207">
    <property type="entry name" value="Sig_transdc_His_kin_Hpt_dom"/>
</dbReference>
<dbReference type="InterPro" id="IPR036890">
    <property type="entry name" value="HATPase_C_sf"/>
</dbReference>
<dbReference type="EC" id="2.7.13.3" evidence="2"/>
<evidence type="ECO:0000256" key="12">
    <source>
        <dbReference type="PROSITE-ProRule" id="PRU00110"/>
    </source>
</evidence>
<dbReference type="PRINTS" id="PR00344">
    <property type="entry name" value="BCTRLSENSOR"/>
</dbReference>
<dbReference type="EMBL" id="ABNSCA010000010">
    <property type="protein sequence ID" value="ELN6933736.1"/>
    <property type="molecule type" value="Genomic_DNA"/>
</dbReference>
<name>A0AAI9CWY8_9VIBR</name>
<dbReference type="InterPro" id="IPR003594">
    <property type="entry name" value="HATPase_dom"/>
</dbReference>
<keyword evidence="6" id="KW-0808">Transferase</keyword>
<evidence type="ECO:0000256" key="2">
    <source>
        <dbReference type="ARBA" id="ARBA00012438"/>
    </source>
</evidence>
<dbReference type="CDD" id="cd16916">
    <property type="entry name" value="HATPase_CheA-like"/>
    <property type="match status" value="1"/>
</dbReference>
<dbReference type="GO" id="GO:0005524">
    <property type="term" value="F:ATP binding"/>
    <property type="evidence" value="ECO:0007669"/>
    <property type="project" value="UniProtKB-KW"/>
</dbReference>
<dbReference type="SMART" id="SM01231">
    <property type="entry name" value="H-kinase_dim"/>
    <property type="match status" value="1"/>
</dbReference>
<dbReference type="InterPro" id="IPR002545">
    <property type="entry name" value="CheW-lke_dom"/>
</dbReference>
<keyword evidence="7" id="KW-0547">Nucleotide-binding</keyword>
<evidence type="ECO:0000259" key="14">
    <source>
        <dbReference type="PROSITE" id="PS50851"/>
    </source>
</evidence>
<dbReference type="Gene3D" id="2.30.30.40">
    <property type="entry name" value="SH3 Domains"/>
    <property type="match status" value="1"/>
</dbReference>
<organism evidence="16 17">
    <name type="scientific">Vibrio navarrensis</name>
    <dbReference type="NCBI Taxonomy" id="29495"/>
    <lineage>
        <taxon>Bacteria</taxon>
        <taxon>Pseudomonadati</taxon>
        <taxon>Pseudomonadota</taxon>
        <taxon>Gammaproteobacteria</taxon>
        <taxon>Vibrionales</taxon>
        <taxon>Vibrionaceae</taxon>
        <taxon>Vibrio</taxon>
    </lineage>
</organism>
<dbReference type="Proteomes" id="UP001253463">
    <property type="component" value="Unassembled WGS sequence"/>
</dbReference>
<feature type="modified residue" description="Phosphohistidine" evidence="12">
    <location>
        <position position="48"/>
    </location>
</feature>
<dbReference type="SMART" id="SM00387">
    <property type="entry name" value="HATPase_c"/>
    <property type="match status" value="1"/>
</dbReference>
<accession>A0AAI9CWY8</accession>
<dbReference type="InterPro" id="IPR005467">
    <property type="entry name" value="His_kinase_dom"/>
</dbReference>
<dbReference type="InterPro" id="IPR036097">
    <property type="entry name" value="HisK_dim/P_sf"/>
</dbReference>
<dbReference type="Pfam" id="PF01627">
    <property type="entry name" value="Hpt"/>
    <property type="match status" value="1"/>
</dbReference>
<dbReference type="Gene3D" id="1.10.287.560">
    <property type="entry name" value="Histidine kinase CheA-like, homodimeric domain"/>
    <property type="match status" value="1"/>
</dbReference>
<dbReference type="InterPro" id="IPR037006">
    <property type="entry name" value="CheA-like_homodim_sf"/>
</dbReference>
<evidence type="ECO:0000313" key="17">
    <source>
        <dbReference type="Proteomes" id="UP001253463"/>
    </source>
</evidence>
<dbReference type="SUPFAM" id="SSF47226">
    <property type="entry name" value="Histidine-containing phosphotransfer domain, HPT domain"/>
    <property type="match status" value="1"/>
</dbReference>
<dbReference type="Pfam" id="PF02895">
    <property type="entry name" value="H-kinase_dim"/>
    <property type="match status" value="1"/>
</dbReference>
<dbReference type="AlphaFoldDB" id="A0AAI9CWY8"/>
<feature type="domain" description="HPt" evidence="15">
    <location>
        <begin position="1"/>
        <end position="109"/>
    </location>
</feature>
<reference evidence="16" key="1">
    <citation type="submission" date="2023-10" db="EMBL/GenBank/DDBJ databases">
        <authorList>
            <consortium name="PulseNet: The National Subtyping Network for Foodborne Disease Surveillance"/>
        </authorList>
    </citation>
    <scope>NUCLEOTIDE SEQUENCE</scope>
    <source>
        <strain evidence="16">PNUSAV004886</strain>
    </source>
</reference>
<protein>
    <recommendedName>
        <fullName evidence="3">Chemotaxis protein CheA</fullName>
        <ecNumber evidence="2">2.7.13.3</ecNumber>
    </recommendedName>
</protein>
<dbReference type="PROSITE" id="PS50851">
    <property type="entry name" value="CHEW"/>
    <property type="match status" value="1"/>
</dbReference>
<keyword evidence="5 12" id="KW-0597">Phosphoprotein</keyword>
<evidence type="ECO:0000256" key="8">
    <source>
        <dbReference type="ARBA" id="ARBA00022777"/>
    </source>
</evidence>
<dbReference type="Pfam" id="PF01584">
    <property type="entry name" value="CheW"/>
    <property type="match status" value="1"/>
</dbReference>
<dbReference type="Gene3D" id="1.20.120.160">
    <property type="entry name" value="HPT domain"/>
    <property type="match status" value="1"/>
</dbReference>
<evidence type="ECO:0000256" key="4">
    <source>
        <dbReference type="ARBA" id="ARBA00022500"/>
    </source>
</evidence>
<evidence type="ECO:0000256" key="10">
    <source>
        <dbReference type="ARBA" id="ARBA00023012"/>
    </source>
</evidence>
<dbReference type="SUPFAM" id="SSF47384">
    <property type="entry name" value="Homodimeric domain of signal transducing histidine kinase"/>
    <property type="match status" value="1"/>
</dbReference>
<dbReference type="CDD" id="cd00088">
    <property type="entry name" value="HPT"/>
    <property type="match status" value="1"/>
</dbReference>
<keyword evidence="4" id="KW-0145">Chemotaxis</keyword>
<comment type="function">
    <text evidence="11">Involved in the transmission of sensory signals from the chemoreceptors to the flagellar motors. CheA is autophosphorylated; it can transfer its phosphate group to either CheB or CheY.</text>
</comment>
<dbReference type="Pfam" id="PF02518">
    <property type="entry name" value="HATPase_c"/>
    <property type="match status" value="1"/>
</dbReference>
<dbReference type="InterPro" id="IPR051315">
    <property type="entry name" value="Bact_Chemotaxis_CheA"/>
</dbReference>
<dbReference type="InterPro" id="IPR004358">
    <property type="entry name" value="Sig_transdc_His_kin-like_C"/>
</dbReference>
<dbReference type="PROSITE" id="PS50894">
    <property type="entry name" value="HPT"/>
    <property type="match status" value="1"/>
</dbReference>
<dbReference type="InterPro" id="IPR004105">
    <property type="entry name" value="CheA-like_dim"/>
</dbReference>
<evidence type="ECO:0000256" key="1">
    <source>
        <dbReference type="ARBA" id="ARBA00000085"/>
    </source>
</evidence>